<keyword evidence="5" id="KW-0053">Apoptosis</keyword>
<protein>
    <submittedName>
        <fullName evidence="10">Uncharacterized protein</fullName>
    </submittedName>
</protein>
<comment type="similarity">
    <text evidence="3">Belongs to the NIP3 family.</text>
</comment>
<evidence type="ECO:0000256" key="2">
    <source>
        <dbReference type="ARBA" id="ARBA00004325"/>
    </source>
</evidence>
<dbReference type="EMBL" id="WNWW01000498">
    <property type="protein sequence ID" value="KAF3424080.1"/>
    <property type="molecule type" value="Genomic_DNA"/>
</dbReference>
<evidence type="ECO:0000313" key="10">
    <source>
        <dbReference type="EMBL" id="KAF3424080.1"/>
    </source>
</evidence>
<dbReference type="Pfam" id="PF06553">
    <property type="entry name" value="BNIP3"/>
    <property type="match status" value="1"/>
</dbReference>
<evidence type="ECO:0000256" key="3">
    <source>
        <dbReference type="ARBA" id="ARBA00007710"/>
    </source>
</evidence>
<dbReference type="GO" id="GO:0043065">
    <property type="term" value="P:positive regulation of apoptotic process"/>
    <property type="evidence" value="ECO:0007669"/>
    <property type="project" value="InterPro"/>
</dbReference>
<gene>
    <name evidence="10" type="ORF">E2986_12056</name>
</gene>
<evidence type="ECO:0000256" key="8">
    <source>
        <dbReference type="ARBA" id="ARBA00023136"/>
    </source>
</evidence>
<comment type="caution">
    <text evidence="10">The sequence shown here is derived from an EMBL/GenBank/DDBJ whole genome shotgun (WGS) entry which is preliminary data.</text>
</comment>
<name>A0A833RUV6_9HYME</name>
<dbReference type="AlphaFoldDB" id="A0A833RUV6"/>
<evidence type="ECO:0000256" key="9">
    <source>
        <dbReference type="SAM" id="MobiDB-lite"/>
    </source>
</evidence>
<keyword evidence="11" id="KW-1185">Reference proteome</keyword>
<keyword evidence="4" id="KW-0812">Transmembrane</keyword>
<sequence>NENEVCIGWKSLYLRVELFQISRKNVSGFYIVRVTLPANRVGMEDERGRDTGIHEHSPSKNSCIMRTISSRSGSHKLRNILNPGLRPQFVGILIKEWLFILVGSDFWPTLYYELILSESWVELNPVPDRITPLPFSSGGEEYLRLLREAQRDSLPSSARHSLASSRRGTPRDSCKTRCDLKKAEAEVKISITIYRETLEGNFRNPKSPPNSPNTELSTEDELKGVYINYCCNKVSSIIDF</sequence>
<evidence type="ECO:0000256" key="6">
    <source>
        <dbReference type="ARBA" id="ARBA00022989"/>
    </source>
</evidence>
<evidence type="ECO:0000256" key="7">
    <source>
        <dbReference type="ARBA" id="ARBA00023128"/>
    </source>
</evidence>
<proteinExistence type="inferred from homology"/>
<feature type="region of interest" description="Disordered" evidence="9">
    <location>
        <begin position="154"/>
        <end position="175"/>
    </location>
</feature>
<keyword evidence="7" id="KW-0496">Mitochondrion</keyword>
<evidence type="ECO:0000256" key="4">
    <source>
        <dbReference type="ARBA" id="ARBA00022692"/>
    </source>
</evidence>
<keyword evidence="6" id="KW-1133">Transmembrane helix</keyword>
<dbReference type="InterPro" id="IPR010548">
    <property type="entry name" value="BNIP3"/>
</dbReference>
<accession>A0A833RUV6</accession>
<evidence type="ECO:0000256" key="1">
    <source>
        <dbReference type="ARBA" id="ARBA00004167"/>
    </source>
</evidence>
<comment type="subcellular location">
    <subcellularLocation>
        <location evidence="1">Membrane</location>
        <topology evidence="1">Single-pass membrane protein</topology>
    </subcellularLocation>
    <subcellularLocation>
        <location evidence="2">Mitochondrion membrane</location>
    </subcellularLocation>
</comment>
<dbReference type="GO" id="GO:0031966">
    <property type="term" value="C:mitochondrial membrane"/>
    <property type="evidence" value="ECO:0007669"/>
    <property type="project" value="UniProtKB-SubCell"/>
</dbReference>
<organism evidence="10 11">
    <name type="scientific">Frieseomelitta varia</name>
    <dbReference type="NCBI Taxonomy" id="561572"/>
    <lineage>
        <taxon>Eukaryota</taxon>
        <taxon>Metazoa</taxon>
        <taxon>Ecdysozoa</taxon>
        <taxon>Arthropoda</taxon>
        <taxon>Hexapoda</taxon>
        <taxon>Insecta</taxon>
        <taxon>Pterygota</taxon>
        <taxon>Neoptera</taxon>
        <taxon>Endopterygota</taxon>
        <taxon>Hymenoptera</taxon>
        <taxon>Apocrita</taxon>
        <taxon>Aculeata</taxon>
        <taxon>Apoidea</taxon>
        <taxon>Anthophila</taxon>
        <taxon>Apidae</taxon>
        <taxon>Frieseomelitta</taxon>
    </lineage>
</organism>
<dbReference type="GO" id="GO:0006915">
    <property type="term" value="P:apoptotic process"/>
    <property type="evidence" value="ECO:0007669"/>
    <property type="project" value="UniProtKB-KW"/>
</dbReference>
<feature type="compositionally biased region" description="Low complexity" evidence="9">
    <location>
        <begin position="154"/>
        <end position="167"/>
    </location>
</feature>
<evidence type="ECO:0000256" key="5">
    <source>
        <dbReference type="ARBA" id="ARBA00022703"/>
    </source>
</evidence>
<evidence type="ECO:0000313" key="11">
    <source>
        <dbReference type="Proteomes" id="UP000655588"/>
    </source>
</evidence>
<keyword evidence="8" id="KW-0472">Membrane</keyword>
<reference evidence="10" key="1">
    <citation type="submission" date="2019-11" db="EMBL/GenBank/DDBJ databases">
        <title>The nuclear and mitochondrial genomes of Frieseomelitta varia - a highly eusocial stingless bee (Meliponini) with a permanently sterile worker caste.</title>
        <authorList>
            <person name="Freitas F.C.P."/>
            <person name="Lourenco A.P."/>
            <person name="Nunes F.M.F."/>
            <person name="Paschoal A.R."/>
            <person name="Abreu F.C.P."/>
            <person name="Barbin F.O."/>
            <person name="Bataglia L."/>
            <person name="Cardoso-Junior C.A.M."/>
            <person name="Cervoni M.S."/>
            <person name="Silva S.R."/>
            <person name="Dalarmi F."/>
            <person name="Del Lama M.A."/>
            <person name="Depintor T.S."/>
            <person name="Ferreira K.M."/>
            <person name="Goria P.S."/>
            <person name="Jaskot M.C."/>
            <person name="Lago D.C."/>
            <person name="Luna-Lucena D."/>
            <person name="Moda L.M."/>
            <person name="Nascimento L."/>
            <person name="Pedrino M."/>
            <person name="Rabico F.O."/>
            <person name="Sanches F.C."/>
            <person name="Santos D.E."/>
            <person name="Santos C.G."/>
            <person name="Vieira J."/>
            <person name="Lopes T.F."/>
            <person name="Barchuk A.R."/>
            <person name="Hartfelder K."/>
            <person name="Simoes Z.L.P."/>
            <person name="Bitondi M.M.G."/>
            <person name="Pinheiro D.G."/>
        </authorList>
    </citation>
    <scope>NUCLEOTIDE SEQUENCE</scope>
    <source>
        <strain evidence="10">USP_RPSP 00005682</strain>
        <tissue evidence="10">Whole individual</tissue>
    </source>
</reference>
<dbReference type="Proteomes" id="UP000655588">
    <property type="component" value="Unassembled WGS sequence"/>
</dbReference>
<feature type="non-terminal residue" evidence="10">
    <location>
        <position position="240"/>
    </location>
</feature>
<dbReference type="GO" id="GO:0042802">
    <property type="term" value="F:identical protein binding"/>
    <property type="evidence" value="ECO:0007669"/>
    <property type="project" value="UniProtKB-ARBA"/>
</dbReference>